<dbReference type="STRING" id="1007676.ABM34_12570"/>
<proteinExistence type="predicted"/>
<evidence type="ECO:0000313" key="4">
    <source>
        <dbReference type="Proteomes" id="UP000036106"/>
    </source>
</evidence>
<evidence type="ECO:0000259" key="2">
    <source>
        <dbReference type="PROSITE" id="PS51704"/>
    </source>
</evidence>
<dbReference type="Gene3D" id="3.20.20.190">
    <property type="entry name" value="Phosphatidylinositol (PI) phosphodiesterase"/>
    <property type="match status" value="1"/>
</dbReference>
<dbReference type="PANTHER" id="PTHR46211:SF14">
    <property type="entry name" value="GLYCEROPHOSPHODIESTER PHOSPHODIESTERASE"/>
    <property type="match status" value="1"/>
</dbReference>
<dbReference type="Proteomes" id="UP000036106">
    <property type="component" value="Chromosome"/>
</dbReference>
<dbReference type="PROSITE" id="PS51704">
    <property type="entry name" value="GP_PDE"/>
    <property type="match status" value="1"/>
</dbReference>
<protein>
    <submittedName>
        <fullName evidence="3">Hydrolase</fullName>
    </submittedName>
</protein>
<feature type="domain" description="GP-PDE" evidence="2">
    <location>
        <begin position="50"/>
        <end position="284"/>
    </location>
</feature>
<evidence type="ECO:0000313" key="3">
    <source>
        <dbReference type="EMBL" id="AKP68289.1"/>
    </source>
</evidence>
<keyword evidence="4" id="KW-1185">Reference proteome</keyword>
<dbReference type="PATRIC" id="fig|1007676.4.peg.2544"/>
<evidence type="ECO:0000256" key="1">
    <source>
        <dbReference type="SAM" id="SignalP"/>
    </source>
</evidence>
<gene>
    <name evidence="3" type="ORF">ABM34_12570</name>
</gene>
<accession>A0A0H4QIN4</accession>
<keyword evidence="1" id="KW-0732">Signal</keyword>
<dbReference type="KEGG" id="lgn:ABM34_12570"/>
<sequence>MKINTKMAIVSTALALFSLGIATNNASAAPKAKNMVSVEKEIKKATPKHPIIFSHRGSPYNSPEHSFTGYDHAIKDGSQFIEQDVWLSKDGKLYVTHDDNLKRTTGKDINVSTSNSKQLNKVKLRNGEPLHQLKDVFSHYKNNVHYIIEAKKNDGDNTDTEKALATQLNDSKMNKNVIIQDTDVNGIELLHSFKKQHNVPFLWLMEASGEDQYLEEIKSAPTYIKFLSLDAEQATPKIMKAINNKGMLSDLWTINTYNDTYNAVKVEKTDSLFTNNTKETKQLVDDWK</sequence>
<dbReference type="GO" id="GO:0008081">
    <property type="term" value="F:phosphoric diester hydrolase activity"/>
    <property type="evidence" value="ECO:0007669"/>
    <property type="project" value="InterPro"/>
</dbReference>
<dbReference type="InterPro" id="IPR017946">
    <property type="entry name" value="PLC-like_Pdiesterase_TIM-brl"/>
</dbReference>
<dbReference type="RefSeq" id="WP_048706210.1">
    <property type="nucleotide sequence ID" value="NZ_CP012034.1"/>
</dbReference>
<feature type="chain" id="PRO_5005208465" evidence="1">
    <location>
        <begin position="29"/>
        <end position="288"/>
    </location>
</feature>
<feature type="signal peptide" evidence="1">
    <location>
        <begin position="1"/>
        <end position="28"/>
    </location>
</feature>
<dbReference type="GO" id="GO:0006629">
    <property type="term" value="P:lipid metabolic process"/>
    <property type="evidence" value="ECO:0007669"/>
    <property type="project" value="InterPro"/>
</dbReference>
<dbReference type="OrthoDB" id="384721at2"/>
<dbReference type="PROSITE" id="PS50007">
    <property type="entry name" value="PIPLC_X_DOMAIN"/>
    <property type="match status" value="1"/>
</dbReference>
<organism evidence="3 4">
    <name type="scientific">Companilactobacillus ginsenosidimutans</name>
    <dbReference type="NCBI Taxonomy" id="1007676"/>
    <lineage>
        <taxon>Bacteria</taxon>
        <taxon>Bacillati</taxon>
        <taxon>Bacillota</taxon>
        <taxon>Bacilli</taxon>
        <taxon>Lactobacillales</taxon>
        <taxon>Lactobacillaceae</taxon>
        <taxon>Companilactobacillus</taxon>
    </lineage>
</organism>
<dbReference type="AlphaFoldDB" id="A0A0H4QIN4"/>
<dbReference type="SUPFAM" id="SSF51695">
    <property type="entry name" value="PLC-like phosphodiesterases"/>
    <property type="match status" value="1"/>
</dbReference>
<dbReference type="PANTHER" id="PTHR46211">
    <property type="entry name" value="GLYCEROPHOSPHORYL DIESTER PHOSPHODIESTERASE"/>
    <property type="match status" value="1"/>
</dbReference>
<dbReference type="EMBL" id="CP012034">
    <property type="protein sequence ID" value="AKP68289.1"/>
    <property type="molecule type" value="Genomic_DNA"/>
</dbReference>
<dbReference type="InterPro" id="IPR030395">
    <property type="entry name" value="GP_PDE_dom"/>
</dbReference>
<keyword evidence="3" id="KW-0378">Hydrolase</keyword>
<name>A0A0H4QIN4_9LACO</name>
<reference evidence="4" key="1">
    <citation type="submission" date="2015-07" db="EMBL/GenBank/DDBJ databases">
        <title>Lactobacillus ginsenosidimutans/EMML 3141/ whole genome sequencing.</title>
        <authorList>
            <person name="Kim M.K."/>
            <person name="Im W.-T."/>
            <person name="Srinivasan S."/>
            <person name="Lee J.-J."/>
        </authorList>
    </citation>
    <scope>NUCLEOTIDE SEQUENCE [LARGE SCALE GENOMIC DNA]</scope>
    <source>
        <strain evidence="4">EMML 3041</strain>
    </source>
</reference>
<dbReference type="Pfam" id="PF03009">
    <property type="entry name" value="GDPD"/>
    <property type="match status" value="1"/>
</dbReference>